<reference evidence="2" key="1">
    <citation type="submission" date="2021-01" db="EMBL/GenBank/DDBJ databases">
        <title>Whole genome shotgun sequence of Planotetraspora thailandica NBRC 104271.</title>
        <authorList>
            <person name="Komaki H."/>
            <person name="Tamura T."/>
        </authorList>
    </citation>
    <scope>NUCLEOTIDE SEQUENCE</scope>
    <source>
        <strain evidence="2">NBRC 104271</strain>
    </source>
</reference>
<organism evidence="2 3">
    <name type="scientific">Planotetraspora thailandica</name>
    <dbReference type="NCBI Taxonomy" id="487172"/>
    <lineage>
        <taxon>Bacteria</taxon>
        <taxon>Bacillati</taxon>
        <taxon>Actinomycetota</taxon>
        <taxon>Actinomycetes</taxon>
        <taxon>Streptosporangiales</taxon>
        <taxon>Streptosporangiaceae</taxon>
        <taxon>Planotetraspora</taxon>
    </lineage>
</organism>
<evidence type="ECO:0000313" key="2">
    <source>
        <dbReference type="EMBL" id="GII59729.1"/>
    </source>
</evidence>
<gene>
    <name evidence="2" type="ORF">Pth03_81180</name>
</gene>
<keyword evidence="3" id="KW-1185">Reference proteome</keyword>
<proteinExistence type="predicted"/>
<accession>A0A8J4DF86</accession>
<evidence type="ECO:0000256" key="1">
    <source>
        <dbReference type="SAM" id="SignalP"/>
    </source>
</evidence>
<dbReference type="AlphaFoldDB" id="A0A8J4DF86"/>
<feature type="chain" id="PRO_5035210433" evidence="1">
    <location>
        <begin position="26"/>
        <end position="61"/>
    </location>
</feature>
<comment type="caution">
    <text evidence="2">The sequence shown here is derived from an EMBL/GenBank/DDBJ whole genome shotgun (WGS) entry which is preliminary data.</text>
</comment>
<sequence length="61" mass="6212">MPAVMNSRVAISVLVVPSAASLAMASSCGISPEGMAAVRGLTLFAQLAEMSRPPGQKIRIA</sequence>
<feature type="signal peptide" evidence="1">
    <location>
        <begin position="1"/>
        <end position="25"/>
    </location>
</feature>
<keyword evidence="1" id="KW-0732">Signal</keyword>
<dbReference type="EMBL" id="BOOR01000095">
    <property type="protein sequence ID" value="GII59729.1"/>
    <property type="molecule type" value="Genomic_DNA"/>
</dbReference>
<name>A0A8J4DF86_9ACTN</name>
<dbReference type="Proteomes" id="UP000605992">
    <property type="component" value="Unassembled WGS sequence"/>
</dbReference>
<protein>
    <submittedName>
        <fullName evidence="2">Uncharacterized protein</fullName>
    </submittedName>
</protein>
<evidence type="ECO:0000313" key="3">
    <source>
        <dbReference type="Proteomes" id="UP000605992"/>
    </source>
</evidence>